<dbReference type="EMBL" id="QYUN01000002">
    <property type="protein sequence ID" value="RJG06823.1"/>
    <property type="molecule type" value="Genomic_DNA"/>
</dbReference>
<keyword evidence="4" id="KW-0479">Metal-binding</keyword>
<dbReference type="InterPro" id="IPR008707">
    <property type="entry name" value="B-propeller_PilY1"/>
</dbReference>
<evidence type="ECO:0000256" key="4">
    <source>
        <dbReference type="ARBA" id="ARBA00022723"/>
    </source>
</evidence>
<sequence length="1348" mass="143663">MKPNTGYMDRRCMHTMRAILLTLSSVQSVIALAAVTDLANGPLATGITSANTVKPNIAFVVDDSGSMDDQNMPNDEGTNRGNRCWGSSKYNTLFYDPENTYKPPFKLDGAVYSDGVTRYPDASFTAALKDGYFPANGYTYSGDSSSNTTTNLSTLSNLTPNAVSCSKGVDCPNASVTSTKYYYSRHKTNENAATCEADSNYSIVIDPDKIGAPGMLDGGSTAAKIAAAKTNYANWYTYYRRRAMLMKAATGEAFKDLDEAKYRIGLFFLNSVESGADESTQKNNDLKIADFSGTASGSQRSIWYSRLYGGRDGGYTPLRGALSRMGRMYAGQISGWDPVQYSCQQNFTILSTDGYWNTQAETSSYGPKRIDGSTDVGNQDGAATSAVSARATISISKELGNGKSGCYQFTSVSVNPGTAPIELMNGAAPKECTVDADTLGMAVRDSIKARTGTTGFSAAYNNNVITITAPASLGALTVVPVVTAAKDPNSGAKYRNFPASAFNGGAPATEGAMLPYMDALNISNTLADIGYYYYTTDLRDQVLNNCSNTIGSTTYSNLCENNVRGSDKDSNSKQHMTTFTIGLGVSGTIKYEANYKDAQNVTGVTQYYDIVNGSANWPNPNTELTKIDDLWHAAVNGRAMYYSATNAKTLKDGIQSALAGIQSSKGSSAAAATSNLEPVAGDNFVYVALYQTLKWDGDLTAYSMDPGTGALSGVPLWSAQAQLDAQVNAAETAAAPGDGRTIKFFSAGATNKLKDFTLTDLTADGLNSHFENICSKTPAIAQCGSNGDSLSTDQKALANNGDNLVNYLRGRSVYEDEAVNATTINRIYRGRDHVLGDIVNAVPVYMKKPPFSYDTFDTTYATFKTNNVNRAATVFVAANDGMLHAFNADGNSTQKGRERWAYVPTFVMSKMWRLADRNYADNHQYLVDGSPTLADICTTFSTDNPQVCAATSNWKTILVGGLNKGGCGYYALDVTDPAAPKGLWEFSNPNLGYSFGNPVVVKRKDGRWVVIFSSGYNNYPGNGCGNTGDGNGHVFVVDAVTGQLLDDIPTYTTGTTPAGTTDTPSGLGKLAGWVENVSLPIADRLYGGDLRGNMWRIDFDNNHAPAGKEAVLLAQLKDGGNNRQPVTVKPQLAVAGTSGAQQPIVMVGTGRYLGEADLTDTSQQSVYALKDSLGTTGIANVRGSTMVSRTLTQTSGSNEKELAGRTIRTVSGDAINWASNDGWYLDFNPNNASPGERVNVDMSMQLNTLTLAANVPANSVCNDAGGYAFLYFLDINTGMNLSLSTDGMAGLRLSSNALVAGIRTVRLINGRTVTIITDTAGNVSSEVNPSNLGGGINARRTTWREIPD</sequence>
<dbReference type="Proteomes" id="UP000285190">
    <property type="component" value="Unassembled WGS sequence"/>
</dbReference>
<evidence type="ECO:0000256" key="1">
    <source>
        <dbReference type="ARBA" id="ARBA00004561"/>
    </source>
</evidence>
<evidence type="ECO:0000313" key="9">
    <source>
        <dbReference type="EMBL" id="RJG06823.1"/>
    </source>
</evidence>
<comment type="similarity">
    <text evidence="2">Belongs to the PilY1 family.</text>
</comment>
<gene>
    <name evidence="9" type="ORF">D3870_13140</name>
</gene>
<dbReference type="SUPFAM" id="SSF50998">
    <property type="entry name" value="Quinoprotein alcohol dehydrogenase-like"/>
    <property type="match status" value="1"/>
</dbReference>
<name>A0A418X2Z3_9BURK</name>
<dbReference type="Pfam" id="PF05567">
    <property type="entry name" value="T4P_PilY1"/>
    <property type="match status" value="1"/>
</dbReference>
<proteinExistence type="inferred from homology"/>
<feature type="chain" id="PRO_5019199104" description="PilY1 beta-propeller domain-containing protein" evidence="7">
    <location>
        <begin position="34"/>
        <end position="1348"/>
    </location>
</feature>
<evidence type="ECO:0000259" key="8">
    <source>
        <dbReference type="Pfam" id="PF05567"/>
    </source>
</evidence>
<evidence type="ECO:0000256" key="3">
    <source>
        <dbReference type="ARBA" id="ARBA00022558"/>
    </source>
</evidence>
<protein>
    <recommendedName>
        <fullName evidence="8">PilY1 beta-propeller domain-containing protein</fullName>
    </recommendedName>
</protein>
<keyword evidence="5" id="KW-0106">Calcium</keyword>
<dbReference type="GO" id="GO:0009289">
    <property type="term" value="C:pilus"/>
    <property type="evidence" value="ECO:0007669"/>
    <property type="project" value="UniProtKB-SubCell"/>
</dbReference>
<accession>A0A418X2Z3</accession>
<evidence type="ECO:0000256" key="6">
    <source>
        <dbReference type="ARBA" id="ARBA00023263"/>
    </source>
</evidence>
<dbReference type="RefSeq" id="WP_119739745.1">
    <property type="nucleotide sequence ID" value="NZ_QYUN01000002.1"/>
</dbReference>
<evidence type="ECO:0000256" key="2">
    <source>
        <dbReference type="ARBA" id="ARBA00008387"/>
    </source>
</evidence>
<keyword evidence="3" id="KW-1029">Fimbrium biogenesis</keyword>
<dbReference type="InterPro" id="IPR011047">
    <property type="entry name" value="Quinoprotein_ADH-like_sf"/>
</dbReference>
<evidence type="ECO:0000256" key="7">
    <source>
        <dbReference type="SAM" id="SignalP"/>
    </source>
</evidence>
<organism evidence="9 10">
    <name type="scientific">Noviherbaspirillum cavernae</name>
    <dbReference type="NCBI Taxonomy" id="2320862"/>
    <lineage>
        <taxon>Bacteria</taxon>
        <taxon>Pseudomonadati</taxon>
        <taxon>Pseudomonadota</taxon>
        <taxon>Betaproteobacteria</taxon>
        <taxon>Burkholderiales</taxon>
        <taxon>Oxalobacteraceae</taxon>
        <taxon>Noviherbaspirillum</taxon>
    </lineage>
</organism>
<feature type="domain" description="PilY1 beta-propeller" evidence="8">
    <location>
        <begin position="835"/>
        <end position="1179"/>
    </location>
</feature>
<dbReference type="OrthoDB" id="7156875at2"/>
<comment type="caution">
    <text evidence="9">The sequence shown here is derived from an EMBL/GenBank/DDBJ whole genome shotgun (WGS) entry which is preliminary data.</text>
</comment>
<evidence type="ECO:0000313" key="10">
    <source>
        <dbReference type="Proteomes" id="UP000285190"/>
    </source>
</evidence>
<keyword evidence="10" id="KW-1185">Reference proteome</keyword>
<keyword evidence="7" id="KW-0732">Signal</keyword>
<dbReference type="GO" id="GO:0046872">
    <property type="term" value="F:metal ion binding"/>
    <property type="evidence" value="ECO:0007669"/>
    <property type="project" value="UniProtKB-KW"/>
</dbReference>
<evidence type="ECO:0000256" key="5">
    <source>
        <dbReference type="ARBA" id="ARBA00022837"/>
    </source>
</evidence>
<comment type="subcellular location">
    <subcellularLocation>
        <location evidence="1">Fimbrium</location>
    </subcellularLocation>
</comment>
<feature type="signal peptide" evidence="7">
    <location>
        <begin position="1"/>
        <end position="33"/>
    </location>
</feature>
<reference evidence="9 10" key="1">
    <citation type="submission" date="2018-09" db="EMBL/GenBank/DDBJ databases">
        <authorList>
            <person name="Zhu H."/>
        </authorList>
    </citation>
    <scope>NUCLEOTIDE SEQUENCE [LARGE SCALE GENOMIC DNA]</scope>
    <source>
        <strain evidence="9 10">K2R10-39</strain>
    </source>
</reference>
<keyword evidence="6" id="KW-0281">Fimbrium</keyword>